<dbReference type="Gene3D" id="3.30.450.20">
    <property type="entry name" value="PAS domain"/>
    <property type="match status" value="2"/>
</dbReference>
<dbReference type="CDD" id="cd00075">
    <property type="entry name" value="HATPase"/>
    <property type="match status" value="1"/>
</dbReference>
<evidence type="ECO:0000256" key="2">
    <source>
        <dbReference type="ARBA" id="ARBA00004141"/>
    </source>
</evidence>
<dbReference type="Pfam" id="PF02518">
    <property type="entry name" value="HATPase_c"/>
    <property type="match status" value="1"/>
</dbReference>
<dbReference type="InterPro" id="IPR000700">
    <property type="entry name" value="PAS-assoc_C"/>
</dbReference>
<keyword evidence="9" id="KW-0067">ATP-binding</keyword>
<dbReference type="PANTHER" id="PTHR42878">
    <property type="entry name" value="TWO-COMPONENT HISTIDINE KINASE"/>
    <property type="match status" value="1"/>
</dbReference>
<evidence type="ECO:0000256" key="7">
    <source>
        <dbReference type="ARBA" id="ARBA00022741"/>
    </source>
</evidence>
<evidence type="ECO:0000259" key="15">
    <source>
        <dbReference type="PROSITE" id="PS50113"/>
    </source>
</evidence>
<reference evidence="16 17" key="1">
    <citation type="submission" date="2016-03" db="EMBL/GenBank/DDBJ databases">
        <authorList>
            <person name="Ploux O."/>
        </authorList>
    </citation>
    <scope>NUCLEOTIDE SEQUENCE [LARGE SCALE GENOMIC DNA]</scope>
    <source>
        <strain evidence="16 17">R0</strain>
    </source>
</reference>
<dbReference type="InterPro" id="IPR000014">
    <property type="entry name" value="PAS"/>
</dbReference>
<evidence type="ECO:0000313" key="17">
    <source>
        <dbReference type="Proteomes" id="UP000075320"/>
    </source>
</evidence>
<dbReference type="GO" id="GO:0005524">
    <property type="term" value="F:ATP binding"/>
    <property type="evidence" value="ECO:0007669"/>
    <property type="project" value="UniProtKB-KW"/>
</dbReference>
<dbReference type="InterPro" id="IPR036097">
    <property type="entry name" value="HisK_dim/P_sf"/>
</dbReference>
<dbReference type="InterPro" id="IPR001610">
    <property type="entry name" value="PAC"/>
</dbReference>
<feature type="domain" description="PAC" evidence="15">
    <location>
        <begin position="196"/>
        <end position="246"/>
    </location>
</feature>
<keyword evidence="7" id="KW-0547">Nucleotide-binding</keyword>
<feature type="domain" description="PAS" evidence="14">
    <location>
        <begin position="119"/>
        <end position="171"/>
    </location>
</feature>
<comment type="caution">
    <text evidence="16">The sequence shown here is derived from an EMBL/GenBank/DDBJ whole genome shotgun (WGS) entry which is preliminary data.</text>
</comment>
<dbReference type="PROSITE" id="PS50113">
    <property type="entry name" value="PAC"/>
    <property type="match status" value="2"/>
</dbReference>
<organism evidence="16 17">
    <name type="scientific">Bdellovibrio bacteriovorus</name>
    <dbReference type="NCBI Taxonomy" id="959"/>
    <lineage>
        <taxon>Bacteria</taxon>
        <taxon>Pseudomonadati</taxon>
        <taxon>Bdellovibrionota</taxon>
        <taxon>Bdellovibrionia</taxon>
        <taxon>Bdellovibrionales</taxon>
        <taxon>Pseudobdellovibrionaceae</taxon>
        <taxon>Bdellovibrio</taxon>
    </lineage>
</organism>
<evidence type="ECO:0000256" key="12">
    <source>
        <dbReference type="ARBA" id="ARBA00023136"/>
    </source>
</evidence>
<dbReference type="SUPFAM" id="SSF55874">
    <property type="entry name" value="ATPase domain of HSP90 chaperone/DNA topoisomerase II/histidine kinase"/>
    <property type="match status" value="1"/>
</dbReference>
<feature type="domain" description="Histidine kinase" evidence="13">
    <location>
        <begin position="257"/>
        <end position="472"/>
    </location>
</feature>
<evidence type="ECO:0000256" key="10">
    <source>
        <dbReference type="ARBA" id="ARBA00022989"/>
    </source>
</evidence>
<keyword evidence="17" id="KW-1185">Reference proteome</keyword>
<evidence type="ECO:0000313" key="16">
    <source>
        <dbReference type="EMBL" id="KYG65621.1"/>
    </source>
</evidence>
<dbReference type="GO" id="GO:0000156">
    <property type="term" value="F:phosphorelay response regulator activity"/>
    <property type="evidence" value="ECO:0007669"/>
    <property type="project" value="TreeGrafter"/>
</dbReference>
<dbReference type="SMART" id="SM00091">
    <property type="entry name" value="PAS"/>
    <property type="match status" value="2"/>
</dbReference>
<keyword evidence="5" id="KW-0808">Transferase</keyword>
<evidence type="ECO:0000256" key="1">
    <source>
        <dbReference type="ARBA" id="ARBA00000085"/>
    </source>
</evidence>
<dbReference type="SUPFAM" id="SSF47384">
    <property type="entry name" value="Homodimeric domain of signal transducing histidine kinase"/>
    <property type="match status" value="1"/>
</dbReference>
<dbReference type="Pfam" id="PF13426">
    <property type="entry name" value="PAS_9"/>
    <property type="match status" value="1"/>
</dbReference>
<dbReference type="InterPro" id="IPR005467">
    <property type="entry name" value="His_kinase_dom"/>
</dbReference>
<dbReference type="Pfam" id="PF00512">
    <property type="entry name" value="HisKA"/>
    <property type="match status" value="1"/>
</dbReference>
<dbReference type="PANTHER" id="PTHR42878:SF7">
    <property type="entry name" value="SENSOR HISTIDINE KINASE GLRK"/>
    <property type="match status" value="1"/>
</dbReference>
<dbReference type="SMART" id="SM00387">
    <property type="entry name" value="HATPase_c"/>
    <property type="match status" value="1"/>
</dbReference>
<protein>
    <recommendedName>
        <fullName evidence="3">histidine kinase</fullName>
        <ecNumber evidence="3">2.7.13.3</ecNumber>
    </recommendedName>
</protein>
<evidence type="ECO:0000256" key="6">
    <source>
        <dbReference type="ARBA" id="ARBA00022692"/>
    </source>
</evidence>
<feature type="domain" description="PAS" evidence="14">
    <location>
        <begin position="1"/>
        <end position="52"/>
    </location>
</feature>
<keyword evidence="6" id="KW-0812">Transmembrane</keyword>
<dbReference type="GO" id="GO:0000155">
    <property type="term" value="F:phosphorelay sensor kinase activity"/>
    <property type="evidence" value="ECO:0007669"/>
    <property type="project" value="InterPro"/>
</dbReference>
<evidence type="ECO:0000259" key="13">
    <source>
        <dbReference type="PROSITE" id="PS50109"/>
    </source>
</evidence>
<dbReference type="InterPro" id="IPR004358">
    <property type="entry name" value="Sig_transdc_His_kin-like_C"/>
</dbReference>
<evidence type="ECO:0000256" key="3">
    <source>
        <dbReference type="ARBA" id="ARBA00012438"/>
    </source>
</evidence>
<sequence>MFQEIFECSPLALILVDCNGKMKYVNREAERLFGYSKNDMQNQNLEMLVPHESRDRHPKLRTGFFENPQSRSMGMGRDLFGVRRDGSKFPIEVGLNPIVSEGETYVVSSILDITSRVKAEEKFRTAVEAAPNGMIMIDEKGVIILANEQAERMFGYTKAELLGQPIEFLVPLETRGRHPAFVKSFMNSPVPRPMGVGRDLFARRKDGSQFPVEIGLRPFAGPEGIFVISSIVDITERVKDRQRLMSRNEELQQFSYRTSHDLKAPLISMRGLAEFILEDAANGDIAEVKKNAEKIIKLSDKLKSLLEDILSLTKADHIEEPAVEISVAEVISTARLKFQGLAKDHDIEIREMLAHSKPLKSQPLLFTQILDNLLSNAIKYVDYKKPTQLVCVRTYSDDHHFYIQVEDNGLGIPAEKQTEVFGMFKRFHKENTEGSGLGLYLVKKLVQKLNGTITFESSPEKTVFFISLPNRG</sequence>
<dbReference type="CDD" id="cd00130">
    <property type="entry name" value="PAS"/>
    <property type="match status" value="2"/>
</dbReference>
<accession>A0A150WMA1</accession>
<dbReference type="InterPro" id="IPR003594">
    <property type="entry name" value="HATPase_dom"/>
</dbReference>
<comment type="subcellular location">
    <subcellularLocation>
        <location evidence="2">Membrane</location>
        <topology evidence="2">Multi-pass membrane protein</topology>
    </subcellularLocation>
</comment>
<dbReference type="Gene3D" id="1.10.287.130">
    <property type="match status" value="1"/>
</dbReference>
<evidence type="ECO:0000256" key="4">
    <source>
        <dbReference type="ARBA" id="ARBA00022553"/>
    </source>
</evidence>
<dbReference type="AlphaFoldDB" id="A0A150WMA1"/>
<dbReference type="InterPro" id="IPR035965">
    <property type="entry name" value="PAS-like_dom_sf"/>
</dbReference>
<dbReference type="InterPro" id="IPR050351">
    <property type="entry name" value="BphY/WalK/GraS-like"/>
</dbReference>
<dbReference type="PRINTS" id="PR00344">
    <property type="entry name" value="BCTRLSENSOR"/>
</dbReference>
<dbReference type="SUPFAM" id="SSF55785">
    <property type="entry name" value="PYP-like sensor domain (PAS domain)"/>
    <property type="match status" value="2"/>
</dbReference>
<keyword evidence="8" id="KW-0418">Kinase</keyword>
<evidence type="ECO:0000256" key="5">
    <source>
        <dbReference type="ARBA" id="ARBA00022679"/>
    </source>
</evidence>
<dbReference type="Pfam" id="PF00989">
    <property type="entry name" value="PAS"/>
    <property type="match status" value="1"/>
</dbReference>
<dbReference type="SMART" id="SM00086">
    <property type="entry name" value="PAC"/>
    <property type="match status" value="2"/>
</dbReference>
<name>A0A150WMA1_BDEBC</name>
<dbReference type="OrthoDB" id="5288192at2"/>
<dbReference type="EC" id="2.7.13.3" evidence="3"/>
<dbReference type="SMART" id="SM00388">
    <property type="entry name" value="HisKA"/>
    <property type="match status" value="1"/>
</dbReference>
<keyword evidence="12" id="KW-0472">Membrane</keyword>
<gene>
    <name evidence="16" type="ORF">AZI86_00645</name>
</gene>
<dbReference type="NCBIfam" id="TIGR00229">
    <property type="entry name" value="sensory_box"/>
    <property type="match status" value="2"/>
</dbReference>
<keyword evidence="10" id="KW-1133">Transmembrane helix</keyword>
<comment type="catalytic activity">
    <reaction evidence="1">
        <text>ATP + protein L-histidine = ADP + protein N-phospho-L-histidine.</text>
        <dbReference type="EC" id="2.7.13.3"/>
    </reaction>
</comment>
<dbReference type="InterPro" id="IPR003661">
    <property type="entry name" value="HisK_dim/P_dom"/>
</dbReference>
<evidence type="ECO:0000256" key="9">
    <source>
        <dbReference type="ARBA" id="ARBA00022840"/>
    </source>
</evidence>
<dbReference type="InterPro" id="IPR036890">
    <property type="entry name" value="HATPase_C_sf"/>
</dbReference>
<dbReference type="EMBL" id="LUKE01000001">
    <property type="protein sequence ID" value="KYG65621.1"/>
    <property type="molecule type" value="Genomic_DNA"/>
</dbReference>
<proteinExistence type="predicted"/>
<dbReference type="PROSITE" id="PS50112">
    <property type="entry name" value="PAS"/>
    <property type="match status" value="2"/>
</dbReference>
<keyword evidence="4" id="KW-0597">Phosphoprotein</keyword>
<evidence type="ECO:0000256" key="11">
    <source>
        <dbReference type="ARBA" id="ARBA00023012"/>
    </source>
</evidence>
<dbReference type="Proteomes" id="UP000075320">
    <property type="component" value="Unassembled WGS sequence"/>
</dbReference>
<dbReference type="Gene3D" id="3.30.565.10">
    <property type="entry name" value="Histidine kinase-like ATPase, C-terminal domain"/>
    <property type="match status" value="1"/>
</dbReference>
<dbReference type="PROSITE" id="PS50109">
    <property type="entry name" value="HIS_KIN"/>
    <property type="match status" value="1"/>
</dbReference>
<keyword evidence="11" id="KW-0902">Two-component regulatory system</keyword>
<dbReference type="GO" id="GO:0007234">
    <property type="term" value="P:osmosensory signaling via phosphorelay pathway"/>
    <property type="evidence" value="ECO:0007669"/>
    <property type="project" value="TreeGrafter"/>
</dbReference>
<dbReference type="GO" id="GO:0006355">
    <property type="term" value="P:regulation of DNA-templated transcription"/>
    <property type="evidence" value="ECO:0007669"/>
    <property type="project" value="InterPro"/>
</dbReference>
<feature type="domain" description="PAC" evidence="15">
    <location>
        <begin position="75"/>
        <end position="125"/>
    </location>
</feature>
<dbReference type="GO" id="GO:0016020">
    <property type="term" value="C:membrane"/>
    <property type="evidence" value="ECO:0007669"/>
    <property type="project" value="UniProtKB-SubCell"/>
</dbReference>
<evidence type="ECO:0000256" key="8">
    <source>
        <dbReference type="ARBA" id="ARBA00022777"/>
    </source>
</evidence>
<dbReference type="RefSeq" id="WP_061833165.1">
    <property type="nucleotide sequence ID" value="NZ_LUKE01000001.1"/>
</dbReference>
<evidence type="ECO:0000259" key="14">
    <source>
        <dbReference type="PROSITE" id="PS50112"/>
    </source>
</evidence>
<dbReference type="CDD" id="cd00082">
    <property type="entry name" value="HisKA"/>
    <property type="match status" value="1"/>
</dbReference>
<dbReference type="InterPro" id="IPR013767">
    <property type="entry name" value="PAS_fold"/>
</dbReference>
<dbReference type="GO" id="GO:0030295">
    <property type="term" value="F:protein kinase activator activity"/>
    <property type="evidence" value="ECO:0007669"/>
    <property type="project" value="TreeGrafter"/>
</dbReference>